<protein>
    <submittedName>
        <fullName evidence="1">Uncharacterized protein</fullName>
    </submittedName>
</protein>
<dbReference type="AlphaFoldDB" id="N1QMJ8"/>
<dbReference type="RefSeq" id="XP_016764795.1">
    <property type="nucleotide sequence ID" value="XM_016908434.1"/>
</dbReference>
<dbReference type="OMA" id="CCTANPC"/>
<reference evidence="1 2" key="1">
    <citation type="journal article" date="2012" name="PLoS Pathog.">
        <title>Diverse lifestyles and strategies of plant pathogenesis encoded in the genomes of eighteen Dothideomycetes fungi.</title>
        <authorList>
            <person name="Ohm R.A."/>
            <person name="Feau N."/>
            <person name="Henrissat B."/>
            <person name="Schoch C.L."/>
            <person name="Horwitz B.A."/>
            <person name="Barry K.W."/>
            <person name="Condon B.J."/>
            <person name="Copeland A.C."/>
            <person name="Dhillon B."/>
            <person name="Glaser F."/>
            <person name="Hesse C.N."/>
            <person name="Kosti I."/>
            <person name="LaButti K."/>
            <person name="Lindquist E.A."/>
            <person name="Lucas S."/>
            <person name="Salamov A.A."/>
            <person name="Bradshaw R.E."/>
            <person name="Ciuffetti L."/>
            <person name="Hamelin R.C."/>
            <person name="Kema G.H.J."/>
            <person name="Lawrence C."/>
            <person name="Scott J.A."/>
            <person name="Spatafora J.W."/>
            <person name="Turgeon B.G."/>
            <person name="de Wit P.J.G.M."/>
            <person name="Zhong S."/>
            <person name="Goodwin S.B."/>
            <person name="Grigoriev I.V."/>
        </authorList>
    </citation>
    <scope>NUCLEOTIDE SEQUENCE [LARGE SCALE GENOMIC DNA]</scope>
    <source>
        <strain evidence="1 2">SO2202</strain>
    </source>
</reference>
<sequence length="75" mass="7837">MSETPVMSCPSGGTFYACGDGSKFTGCCGSNPCTVGCPAGWLEPTSFDTSQYGVFADQQCSTGLFYTCNFTSPPF</sequence>
<dbReference type="EMBL" id="KB456260">
    <property type="protein sequence ID" value="EMF16674.1"/>
    <property type="molecule type" value="Genomic_DNA"/>
</dbReference>
<keyword evidence="2" id="KW-1185">Reference proteome</keyword>
<gene>
    <name evidence="1" type="ORF">SEPMUDRAFT_27757</name>
</gene>
<dbReference type="HOGENOM" id="CLU_2677933_0_0_1"/>
<evidence type="ECO:0000313" key="2">
    <source>
        <dbReference type="Proteomes" id="UP000016931"/>
    </source>
</evidence>
<dbReference type="eggNOG" id="ENOG502SDAI">
    <property type="taxonomic scope" value="Eukaryota"/>
</dbReference>
<dbReference type="STRING" id="692275.N1QMJ8"/>
<proteinExistence type="predicted"/>
<dbReference type="Proteomes" id="UP000016931">
    <property type="component" value="Unassembled WGS sequence"/>
</dbReference>
<evidence type="ECO:0000313" key="1">
    <source>
        <dbReference type="EMBL" id="EMF16674.1"/>
    </source>
</evidence>
<feature type="non-terminal residue" evidence="1">
    <location>
        <position position="75"/>
    </location>
</feature>
<dbReference type="OrthoDB" id="3692311at2759"/>
<accession>N1QMJ8</accession>
<dbReference type="GeneID" id="27905571"/>
<name>N1QMJ8_SPHMS</name>
<organism evidence="1 2">
    <name type="scientific">Sphaerulina musiva (strain SO2202)</name>
    <name type="common">Poplar stem canker fungus</name>
    <name type="synonym">Septoria musiva</name>
    <dbReference type="NCBI Taxonomy" id="692275"/>
    <lineage>
        <taxon>Eukaryota</taxon>
        <taxon>Fungi</taxon>
        <taxon>Dikarya</taxon>
        <taxon>Ascomycota</taxon>
        <taxon>Pezizomycotina</taxon>
        <taxon>Dothideomycetes</taxon>
        <taxon>Dothideomycetidae</taxon>
        <taxon>Mycosphaerellales</taxon>
        <taxon>Mycosphaerellaceae</taxon>
        <taxon>Sphaerulina</taxon>
    </lineage>
</organism>